<feature type="region of interest" description="Disordered" evidence="7">
    <location>
        <begin position="694"/>
        <end position="716"/>
    </location>
</feature>
<feature type="transmembrane region" description="Helical" evidence="8">
    <location>
        <begin position="313"/>
        <end position="342"/>
    </location>
</feature>
<proteinExistence type="inferred from homology"/>
<keyword evidence="3" id="KW-1003">Cell membrane</keyword>
<evidence type="ECO:0000313" key="11">
    <source>
        <dbReference type="Proteomes" id="UP000037397"/>
    </source>
</evidence>
<feature type="transmembrane region" description="Helical" evidence="8">
    <location>
        <begin position="205"/>
        <end position="225"/>
    </location>
</feature>
<feature type="domain" description="SSD" evidence="9">
    <location>
        <begin position="203"/>
        <end position="335"/>
    </location>
</feature>
<dbReference type="PATRIC" id="fig|1631356.3.peg.2945"/>
<dbReference type="PROSITE" id="PS50156">
    <property type="entry name" value="SSD"/>
    <property type="match status" value="1"/>
</dbReference>
<dbReference type="RefSeq" id="WP_050670559.1">
    <property type="nucleotide sequence ID" value="NZ_LAIR01000002.1"/>
</dbReference>
<dbReference type="STRING" id="1631356.VV01_14895"/>
<evidence type="ECO:0000259" key="9">
    <source>
        <dbReference type="PROSITE" id="PS50156"/>
    </source>
</evidence>
<feature type="transmembrane region" description="Helical" evidence="8">
    <location>
        <begin position="181"/>
        <end position="198"/>
    </location>
</feature>
<protein>
    <submittedName>
        <fullName evidence="10">Membrane protein</fullName>
    </submittedName>
</protein>
<feature type="transmembrane region" description="Helical" evidence="8">
    <location>
        <begin position="660"/>
        <end position="689"/>
    </location>
</feature>
<keyword evidence="5 8" id="KW-1133">Transmembrane helix</keyword>
<keyword evidence="6 8" id="KW-0472">Membrane</keyword>
<dbReference type="PANTHER" id="PTHR33406">
    <property type="entry name" value="MEMBRANE PROTEIN MJ1562-RELATED"/>
    <property type="match status" value="1"/>
</dbReference>
<feature type="transmembrane region" description="Helical" evidence="8">
    <location>
        <begin position="237"/>
        <end position="260"/>
    </location>
</feature>
<keyword evidence="11" id="KW-1185">Reference proteome</keyword>
<dbReference type="EMBL" id="LAIR01000002">
    <property type="protein sequence ID" value="KNX38141.1"/>
    <property type="molecule type" value="Genomic_DNA"/>
</dbReference>
<dbReference type="InterPro" id="IPR000731">
    <property type="entry name" value="SSD"/>
</dbReference>
<organism evidence="10 11">
    <name type="scientific">Luteipulveratus halotolerans</name>
    <dbReference type="NCBI Taxonomy" id="1631356"/>
    <lineage>
        <taxon>Bacteria</taxon>
        <taxon>Bacillati</taxon>
        <taxon>Actinomycetota</taxon>
        <taxon>Actinomycetes</taxon>
        <taxon>Micrococcales</taxon>
        <taxon>Dermacoccaceae</taxon>
        <taxon>Luteipulveratus</taxon>
    </lineage>
</organism>
<evidence type="ECO:0000256" key="8">
    <source>
        <dbReference type="SAM" id="Phobius"/>
    </source>
</evidence>
<comment type="caution">
    <text evidence="10">The sequence shown here is derived from an EMBL/GenBank/DDBJ whole genome shotgun (WGS) entry which is preliminary data.</text>
</comment>
<dbReference type="InterPro" id="IPR050545">
    <property type="entry name" value="Mycobact_MmpL"/>
</dbReference>
<evidence type="ECO:0000256" key="2">
    <source>
        <dbReference type="ARBA" id="ARBA00010157"/>
    </source>
</evidence>
<gene>
    <name evidence="10" type="ORF">VV01_14895</name>
</gene>
<comment type="subcellular location">
    <subcellularLocation>
        <location evidence="1">Cell membrane</location>
        <topology evidence="1">Multi-pass membrane protein</topology>
    </subcellularLocation>
</comment>
<dbReference type="InterPro" id="IPR004869">
    <property type="entry name" value="MMPL_dom"/>
</dbReference>
<name>A0A0L6CK03_9MICO</name>
<feature type="transmembrane region" description="Helical" evidence="8">
    <location>
        <begin position="526"/>
        <end position="543"/>
    </location>
</feature>
<accession>A0A0L6CK03</accession>
<sequence>MFSKLGKGVVAHPWWVIGAWIIVAAAVIATAPKLTTSNDESDFLPKHYESIKAMQLQESKYADTSTLGGIVVFDRKDGKALTTADQAKVKQLIGGLATDAKKPVQSVVAGQPAPNHVVQTAMVNFVRGTDTYGDEDARDVIKGMRTNLSNQVKGSDLRVAMTGPTPQAIDGEESDKKSEQLIAFATFGLIILLLLLIFRSPVLALLPIVLIMLVSQVATGLIAYANKAFDLNADSSISVILIIVMFGIGTDYILFLMFRYRERLRMGEDKRTAMVSSVGRVGEAIASAAGAVIAAFMALTLSSLGIFRAIGPSLAIAVAVMLVAGLTLVPAVVSLMGSKVFWPSKAWKKEPKHTTSARIGRSLGRRPAAYALVTGGVLVVLSVFAFGFKPSFDFGSSSLPKDVESTVALDTIKKGLPAGATDPSTVLVTSDKGALDQGELTSYADRLGKVDGVGQVSPPEISKDGSTATYQVVLKDDPMSEKAIDVVGGPLRDAAHQSPPGTTAYVGGTTSVFVDLDDAMVRDYKVVFPVAALIIMAILALLLRSLVAPLYLMASVGLGFGATLGATVLLIQNSSESGGLIFMLPVYMYLFVVALGTDYNILMVARLREEAREGLPPREAAAKAFQHAGPTVAAAGLILAGSFASLMLSGNELMVSMGFAISFGIGIAAFVMAMFFTPAVTALLGHAAWWPGHGDRKDKTAPPPPERDLELVGAQR</sequence>
<dbReference type="Gene3D" id="1.20.1640.10">
    <property type="entry name" value="Multidrug efflux transporter AcrB transmembrane domain"/>
    <property type="match status" value="2"/>
</dbReference>
<evidence type="ECO:0000313" key="10">
    <source>
        <dbReference type="EMBL" id="KNX38141.1"/>
    </source>
</evidence>
<feature type="compositionally biased region" description="Basic and acidic residues" evidence="7">
    <location>
        <begin position="694"/>
        <end position="710"/>
    </location>
</feature>
<reference evidence="11" key="1">
    <citation type="submission" date="2015-03" db="EMBL/GenBank/DDBJ databases">
        <title>Luteipulveratus halotolerans sp. nov., a novel actinobacterium (Dermacoccaceae) from Sarawak, Malaysia.</title>
        <authorList>
            <person name="Juboi H."/>
            <person name="Basik A."/>
            <person name="Shamsul S.S."/>
            <person name="Arnold P."/>
            <person name="Schmitt E.K."/>
            <person name="Sanglier J.-J."/>
            <person name="Yeo T."/>
        </authorList>
    </citation>
    <scope>NUCLEOTIDE SEQUENCE [LARGE SCALE GENOMIC DNA]</scope>
    <source>
        <strain evidence="11">C296001</strain>
    </source>
</reference>
<dbReference type="OrthoDB" id="2365435at2"/>
<dbReference type="AlphaFoldDB" id="A0A0L6CK03"/>
<keyword evidence="4 8" id="KW-0812">Transmembrane</keyword>
<evidence type="ECO:0000256" key="6">
    <source>
        <dbReference type="ARBA" id="ARBA00023136"/>
    </source>
</evidence>
<comment type="similarity">
    <text evidence="2">Belongs to the resistance-nodulation-cell division (RND) (TC 2.A.6) family. MmpL subfamily.</text>
</comment>
<feature type="transmembrane region" description="Helical" evidence="8">
    <location>
        <begin position="281"/>
        <end position="307"/>
    </location>
</feature>
<feature type="transmembrane region" description="Helical" evidence="8">
    <location>
        <begin position="586"/>
        <end position="607"/>
    </location>
</feature>
<evidence type="ECO:0000256" key="7">
    <source>
        <dbReference type="SAM" id="MobiDB-lite"/>
    </source>
</evidence>
<evidence type="ECO:0000256" key="4">
    <source>
        <dbReference type="ARBA" id="ARBA00022692"/>
    </source>
</evidence>
<dbReference type="Pfam" id="PF03176">
    <property type="entry name" value="MMPL"/>
    <property type="match status" value="2"/>
</dbReference>
<feature type="transmembrane region" description="Helical" evidence="8">
    <location>
        <begin position="368"/>
        <end position="388"/>
    </location>
</feature>
<dbReference type="SUPFAM" id="SSF82866">
    <property type="entry name" value="Multidrug efflux transporter AcrB transmembrane domain"/>
    <property type="match status" value="2"/>
</dbReference>
<feature type="transmembrane region" description="Helical" evidence="8">
    <location>
        <begin position="628"/>
        <end position="648"/>
    </location>
</feature>
<dbReference type="Proteomes" id="UP000037397">
    <property type="component" value="Unassembled WGS sequence"/>
</dbReference>
<dbReference type="GO" id="GO:0005886">
    <property type="term" value="C:plasma membrane"/>
    <property type="evidence" value="ECO:0007669"/>
    <property type="project" value="UniProtKB-SubCell"/>
</dbReference>
<evidence type="ECO:0000256" key="3">
    <source>
        <dbReference type="ARBA" id="ARBA00022475"/>
    </source>
</evidence>
<evidence type="ECO:0000256" key="5">
    <source>
        <dbReference type="ARBA" id="ARBA00022989"/>
    </source>
</evidence>
<dbReference type="PANTHER" id="PTHR33406:SF6">
    <property type="entry name" value="MEMBRANE PROTEIN YDGH-RELATED"/>
    <property type="match status" value="1"/>
</dbReference>
<feature type="transmembrane region" description="Helical" evidence="8">
    <location>
        <begin position="12"/>
        <end position="31"/>
    </location>
</feature>
<feature type="transmembrane region" description="Helical" evidence="8">
    <location>
        <begin position="550"/>
        <end position="571"/>
    </location>
</feature>
<evidence type="ECO:0000256" key="1">
    <source>
        <dbReference type="ARBA" id="ARBA00004651"/>
    </source>
</evidence>